<organism evidence="1 2">
    <name type="scientific">Brevibacterium yomogidense</name>
    <dbReference type="NCBI Taxonomy" id="946573"/>
    <lineage>
        <taxon>Bacteria</taxon>
        <taxon>Bacillati</taxon>
        <taxon>Actinomycetota</taxon>
        <taxon>Actinomycetes</taxon>
        <taxon>Micrococcales</taxon>
        <taxon>Brevibacteriaceae</taxon>
        <taxon>Brevibacterium</taxon>
    </lineage>
</organism>
<dbReference type="InterPro" id="IPR007511">
    <property type="entry name" value="DUF501"/>
</dbReference>
<dbReference type="PANTHER" id="PTHR37163">
    <property type="entry name" value="CONSERVED PROTEIN"/>
    <property type="match status" value="1"/>
</dbReference>
<dbReference type="RefSeq" id="WP_087009367.1">
    <property type="nucleotide sequence ID" value="NZ_FWFF01000022.1"/>
</dbReference>
<protein>
    <submittedName>
        <fullName evidence="1">Possible toxin to DivIC</fullName>
    </submittedName>
</protein>
<dbReference type="Pfam" id="PF04417">
    <property type="entry name" value="DUF501"/>
    <property type="match status" value="1"/>
</dbReference>
<dbReference type="AlphaFoldDB" id="A0A1X6XRX8"/>
<reference evidence="2" key="1">
    <citation type="submission" date="2017-02" db="EMBL/GenBank/DDBJ databases">
        <authorList>
            <person name="Dridi B."/>
        </authorList>
    </citation>
    <scope>NUCLEOTIDE SEQUENCE [LARGE SCALE GENOMIC DNA]</scope>
    <source>
        <strain evidence="2">B Co 03.10</strain>
    </source>
</reference>
<gene>
    <name evidence="1" type="ORF">FM105_14365</name>
</gene>
<proteinExistence type="predicted"/>
<sequence>MITPYTDADRERVREQLNRLPRGVVGVASRTAGGEPIVVATAPRLDDGTPFPTTYYLTHPDYVTEASRLEANGVMAELTAELADDEELQAAYARAHTQYLADRARIGREAGLDEVAEVADFSAGGMPTRIKCLHALVGHSLAAGPGVNPVGDRALAMMGTVPPAVGFHV</sequence>
<keyword evidence="2" id="KW-1185">Reference proteome</keyword>
<dbReference type="Proteomes" id="UP000196581">
    <property type="component" value="Unassembled WGS sequence"/>
</dbReference>
<dbReference type="EMBL" id="FWFF01000022">
    <property type="protein sequence ID" value="SLN01297.1"/>
    <property type="molecule type" value="Genomic_DNA"/>
</dbReference>
<evidence type="ECO:0000313" key="1">
    <source>
        <dbReference type="EMBL" id="SLN01297.1"/>
    </source>
</evidence>
<accession>A0A1X6XRX8</accession>
<dbReference type="PANTHER" id="PTHR37163:SF1">
    <property type="entry name" value="DUF501 DOMAIN-CONTAINING PROTEIN"/>
    <property type="match status" value="1"/>
</dbReference>
<name>A0A1X6XRX8_9MICO</name>
<evidence type="ECO:0000313" key="2">
    <source>
        <dbReference type="Proteomes" id="UP000196581"/>
    </source>
</evidence>